<feature type="binding site" evidence="11">
    <location>
        <position position="267"/>
    </location>
    <ligand>
        <name>S-adenosyl-L-methionine</name>
        <dbReference type="ChEBI" id="CHEBI:59789"/>
    </ligand>
</feature>
<keyword evidence="4 11" id="KW-0808">Transferase</keyword>
<keyword evidence="14" id="KW-1185">Reference proteome</keyword>
<dbReference type="FunFam" id="3.40.50.150:FF:000055">
    <property type="entry name" value="5-methylcytosine rRNA methyltransferase NSUN4"/>
    <property type="match status" value="1"/>
</dbReference>
<feature type="binding site" evidence="11">
    <location>
        <position position="300"/>
    </location>
    <ligand>
        <name>S-adenosyl-L-methionine</name>
        <dbReference type="ChEBI" id="CHEBI:59789"/>
    </ligand>
</feature>
<evidence type="ECO:0000256" key="4">
    <source>
        <dbReference type="ARBA" id="ARBA00022679"/>
    </source>
</evidence>
<evidence type="ECO:0000256" key="10">
    <source>
        <dbReference type="ARBA" id="ARBA00049302"/>
    </source>
</evidence>
<comment type="catalytic activity">
    <reaction evidence="10">
        <text>a cytidine in rRNA + S-adenosyl-L-methionine = a 5-methylcytidine in rRNA + S-adenosyl-L-homocysteine + H(+)</text>
        <dbReference type="Rhea" id="RHEA:61484"/>
        <dbReference type="Rhea" id="RHEA-COMP:15836"/>
        <dbReference type="Rhea" id="RHEA-COMP:15837"/>
        <dbReference type="ChEBI" id="CHEBI:15378"/>
        <dbReference type="ChEBI" id="CHEBI:57856"/>
        <dbReference type="ChEBI" id="CHEBI:59789"/>
        <dbReference type="ChEBI" id="CHEBI:74483"/>
        <dbReference type="ChEBI" id="CHEBI:82748"/>
    </reaction>
</comment>
<dbReference type="GO" id="GO:0008173">
    <property type="term" value="F:RNA methyltransferase activity"/>
    <property type="evidence" value="ECO:0007669"/>
    <property type="project" value="InterPro"/>
</dbReference>
<dbReference type="GO" id="GO:0005762">
    <property type="term" value="C:mitochondrial large ribosomal subunit"/>
    <property type="evidence" value="ECO:0007669"/>
    <property type="project" value="TreeGrafter"/>
</dbReference>
<evidence type="ECO:0000256" key="2">
    <source>
        <dbReference type="ARBA" id="ARBA00022552"/>
    </source>
</evidence>
<evidence type="ECO:0000256" key="11">
    <source>
        <dbReference type="PROSITE-ProRule" id="PRU01023"/>
    </source>
</evidence>
<evidence type="ECO:0000259" key="12">
    <source>
        <dbReference type="PROSITE" id="PS51686"/>
    </source>
</evidence>
<comment type="caution">
    <text evidence="13">The sequence shown here is derived from an EMBL/GenBank/DDBJ whole genome shotgun (WGS) entry which is preliminary data.</text>
</comment>
<dbReference type="InterPro" id="IPR029063">
    <property type="entry name" value="SAM-dependent_MTases_sf"/>
</dbReference>
<keyword evidence="7" id="KW-0809">Transit peptide</keyword>
<dbReference type="GO" id="GO:0003723">
    <property type="term" value="F:RNA binding"/>
    <property type="evidence" value="ECO:0007669"/>
    <property type="project" value="UniProtKB-UniRule"/>
</dbReference>
<sequence length="445" mass="50607">MSYFCNIRVLKSVVNINKNCIRAYSIPKVKALGSTIALNHFDQFYSSVFDNWPSIRLALLCPHSYCAVANVFAKDKSAHELFGDMDVFNMKDAYHLQLGELGMMTDTFDQSDQNADSDFNQKINQEKFEDQIKSVVPVPMKKTIEEHSEFMPATEFKHREFDSEELSDFYQPNPNFKAQLIKHGVIHYPEHWEMYYCPRGKFKRFPPPKTDVTGLLNYYLMDGASLLPVFALDVQKGEDVADLCASPGGKSLAILFGLRFDKLVCNDASLSRVNKLKTVLSSYLPGTKEWSKKVLVSNLDVCDWTCFDSFDKILLDVPCSNDRLSVTKDSNNIFQQKRFNERMLIPRNQTAMLSTALKALKVGGSLVYSTCTLSPIQNDGVVHMALSNLSAESTFEFCVQDLSTAFFPLRKMFQFSDNCIYGQLVVPFLPLNYGPMYICKINRTK</sequence>
<dbReference type="Proteomes" id="UP000887116">
    <property type="component" value="Unassembled WGS sequence"/>
</dbReference>
<comment type="caution">
    <text evidence="11">Lacks conserved residue(s) required for the propagation of feature annotation.</text>
</comment>
<feature type="binding site" evidence="11">
    <location>
        <position position="316"/>
    </location>
    <ligand>
        <name>S-adenosyl-L-methionine</name>
        <dbReference type="ChEBI" id="CHEBI:59789"/>
    </ligand>
</feature>
<evidence type="ECO:0000313" key="14">
    <source>
        <dbReference type="Proteomes" id="UP000887116"/>
    </source>
</evidence>
<dbReference type="InterPro" id="IPR049560">
    <property type="entry name" value="MeTrfase_RsmB-F_NOP2_cat"/>
</dbReference>
<evidence type="ECO:0000256" key="8">
    <source>
        <dbReference type="ARBA" id="ARBA00023128"/>
    </source>
</evidence>
<keyword evidence="6 11" id="KW-0694">RNA-binding</keyword>
<comment type="similarity">
    <text evidence="11">Belongs to the class I-like SAM-binding methyltransferase superfamily. RsmB/NOP family.</text>
</comment>
<dbReference type="OrthoDB" id="8020218at2759"/>
<dbReference type="PRINTS" id="PR02008">
    <property type="entry name" value="RCMTFAMILY"/>
</dbReference>
<evidence type="ECO:0000256" key="3">
    <source>
        <dbReference type="ARBA" id="ARBA00022603"/>
    </source>
</evidence>
<keyword evidence="2" id="KW-0698">rRNA processing</keyword>
<dbReference type="Gene3D" id="6.20.240.40">
    <property type="match status" value="1"/>
</dbReference>
<dbReference type="Pfam" id="PF01189">
    <property type="entry name" value="Methyltr_RsmB-F"/>
    <property type="match status" value="1"/>
</dbReference>
<protein>
    <recommendedName>
        <fullName evidence="9">NOL1/NOP2/Sun domain family member 4</fullName>
    </recommendedName>
</protein>
<dbReference type="Gene3D" id="3.40.50.150">
    <property type="entry name" value="Vaccinia Virus protein VP39"/>
    <property type="match status" value="1"/>
</dbReference>
<evidence type="ECO:0000256" key="1">
    <source>
        <dbReference type="ARBA" id="ARBA00004173"/>
    </source>
</evidence>
<evidence type="ECO:0000313" key="13">
    <source>
        <dbReference type="EMBL" id="GFQ89118.1"/>
    </source>
</evidence>
<dbReference type="EMBL" id="BMAO01013485">
    <property type="protein sequence ID" value="GFQ89118.1"/>
    <property type="molecule type" value="Genomic_DNA"/>
</dbReference>
<feature type="active site" description="Nucleophile" evidence="11">
    <location>
        <position position="371"/>
    </location>
</feature>
<name>A0A8X6L0H3_TRICU</name>
<dbReference type="SUPFAM" id="SSF53335">
    <property type="entry name" value="S-adenosyl-L-methionine-dependent methyltransferases"/>
    <property type="match status" value="1"/>
</dbReference>
<dbReference type="InterPro" id="IPR023267">
    <property type="entry name" value="RCMT"/>
</dbReference>
<comment type="subcellular location">
    <subcellularLocation>
        <location evidence="1">Mitochondrion</location>
    </subcellularLocation>
</comment>
<reference evidence="13" key="1">
    <citation type="submission" date="2020-07" db="EMBL/GenBank/DDBJ databases">
        <title>Multicomponent nature underlies the extraordinary mechanical properties of spider dragline silk.</title>
        <authorList>
            <person name="Kono N."/>
            <person name="Nakamura H."/>
            <person name="Mori M."/>
            <person name="Yoshida Y."/>
            <person name="Ohtoshi R."/>
            <person name="Malay A.D."/>
            <person name="Moran D.A.P."/>
            <person name="Tomita M."/>
            <person name="Numata K."/>
            <person name="Arakawa K."/>
        </authorList>
    </citation>
    <scope>NUCLEOTIDE SEQUENCE</scope>
</reference>
<dbReference type="GO" id="GO:0031167">
    <property type="term" value="P:rRNA methylation"/>
    <property type="evidence" value="ECO:0007669"/>
    <property type="project" value="TreeGrafter"/>
</dbReference>
<dbReference type="AlphaFoldDB" id="A0A8X6L0H3"/>
<keyword evidence="5 11" id="KW-0949">S-adenosyl-L-methionine</keyword>
<evidence type="ECO:0000256" key="7">
    <source>
        <dbReference type="ARBA" id="ARBA00022946"/>
    </source>
</evidence>
<accession>A0A8X6L0H3</accession>
<feature type="domain" description="SAM-dependent MTase RsmB/NOP-type" evidence="12">
    <location>
        <begin position="128"/>
        <end position="444"/>
    </location>
</feature>
<evidence type="ECO:0000256" key="5">
    <source>
        <dbReference type="ARBA" id="ARBA00022691"/>
    </source>
</evidence>
<dbReference type="PROSITE" id="PS51686">
    <property type="entry name" value="SAM_MT_RSMB_NOP"/>
    <property type="match status" value="1"/>
</dbReference>
<evidence type="ECO:0000256" key="6">
    <source>
        <dbReference type="ARBA" id="ARBA00022884"/>
    </source>
</evidence>
<evidence type="ECO:0000256" key="9">
    <source>
        <dbReference type="ARBA" id="ARBA00042050"/>
    </source>
</evidence>
<keyword evidence="3 11" id="KW-0489">Methyltransferase</keyword>
<organism evidence="13 14">
    <name type="scientific">Trichonephila clavata</name>
    <name type="common">Joro spider</name>
    <name type="synonym">Nephila clavata</name>
    <dbReference type="NCBI Taxonomy" id="2740835"/>
    <lineage>
        <taxon>Eukaryota</taxon>
        <taxon>Metazoa</taxon>
        <taxon>Ecdysozoa</taxon>
        <taxon>Arthropoda</taxon>
        <taxon>Chelicerata</taxon>
        <taxon>Arachnida</taxon>
        <taxon>Araneae</taxon>
        <taxon>Araneomorphae</taxon>
        <taxon>Entelegynae</taxon>
        <taxon>Araneoidea</taxon>
        <taxon>Nephilidae</taxon>
        <taxon>Trichonephila</taxon>
    </lineage>
</organism>
<gene>
    <name evidence="13" type="primary">nsun4</name>
    <name evidence="13" type="ORF">TNCT_259551</name>
</gene>
<dbReference type="InterPro" id="IPR001678">
    <property type="entry name" value="MeTrfase_RsmB-F_NOP2_dom"/>
</dbReference>
<keyword evidence="8" id="KW-0496">Mitochondrion</keyword>
<dbReference type="PANTHER" id="PTHR22808">
    <property type="entry name" value="NCL1 YEAST -RELATED NOL1/NOP2/FMU SUN DOMAIN-CONTAINING"/>
    <property type="match status" value="1"/>
</dbReference>
<proteinExistence type="inferred from homology"/>
<dbReference type="PANTHER" id="PTHR22808:SF3">
    <property type="entry name" value="5-METHYLCYTOSINE RRNA METHYLTRANSFERASE NSUN4"/>
    <property type="match status" value="1"/>
</dbReference>